<dbReference type="HOGENOM" id="CLU_023417_0_0_1"/>
<protein>
    <recommendedName>
        <fullName evidence="7">Zn(2)-C6 fungal-type domain-containing protein</fullName>
    </recommendedName>
</protein>
<comment type="subcellular location">
    <subcellularLocation>
        <location evidence="1">Nucleus</location>
    </subcellularLocation>
</comment>
<dbReference type="Gene3D" id="4.10.240.10">
    <property type="entry name" value="Zn(2)-C6 fungal-type DNA-binding domain"/>
    <property type="match status" value="1"/>
</dbReference>
<dbReference type="CDD" id="cd00067">
    <property type="entry name" value="GAL4"/>
    <property type="match status" value="1"/>
</dbReference>
<dbReference type="STRING" id="1182542.W9YGV3"/>
<keyword evidence="9" id="KW-1185">Reference proteome</keyword>
<dbReference type="InterPro" id="IPR001138">
    <property type="entry name" value="Zn2Cys6_DnaBD"/>
</dbReference>
<feature type="domain" description="Zn(2)-C6 fungal-type" evidence="7">
    <location>
        <begin position="23"/>
        <end position="53"/>
    </location>
</feature>
<dbReference type="PANTHER" id="PTHR37534">
    <property type="entry name" value="TRANSCRIPTIONAL ACTIVATOR PROTEIN UGA3"/>
    <property type="match status" value="1"/>
</dbReference>
<dbReference type="Pfam" id="PF00172">
    <property type="entry name" value="Zn_clus"/>
    <property type="match status" value="1"/>
</dbReference>
<dbReference type="SMART" id="SM00066">
    <property type="entry name" value="GAL4"/>
    <property type="match status" value="1"/>
</dbReference>
<dbReference type="InterPro" id="IPR036864">
    <property type="entry name" value="Zn2-C6_fun-type_DNA-bd_sf"/>
</dbReference>
<keyword evidence="3" id="KW-0238">DNA-binding</keyword>
<dbReference type="GO" id="GO:0003677">
    <property type="term" value="F:DNA binding"/>
    <property type="evidence" value="ECO:0007669"/>
    <property type="project" value="UniProtKB-KW"/>
</dbReference>
<organism evidence="8 9">
    <name type="scientific">Capronia epimyces CBS 606.96</name>
    <dbReference type="NCBI Taxonomy" id="1182542"/>
    <lineage>
        <taxon>Eukaryota</taxon>
        <taxon>Fungi</taxon>
        <taxon>Dikarya</taxon>
        <taxon>Ascomycota</taxon>
        <taxon>Pezizomycotina</taxon>
        <taxon>Eurotiomycetes</taxon>
        <taxon>Chaetothyriomycetidae</taxon>
        <taxon>Chaetothyriales</taxon>
        <taxon>Herpotrichiellaceae</taxon>
        <taxon>Capronia</taxon>
    </lineage>
</organism>
<dbReference type="AlphaFoldDB" id="W9YGV3"/>
<gene>
    <name evidence="8" type="ORF">A1O3_01934</name>
</gene>
<comment type="caution">
    <text evidence="8">The sequence shown here is derived from an EMBL/GenBank/DDBJ whole genome shotgun (WGS) entry which is preliminary data.</text>
</comment>
<evidence type="ECO:0000256" key="4">
    <source>
        <dbReference type="ARBA" id="ARBA00023163"/>
    </source>
</evidence>
<dbReference type="RefSeq" id="XP_007730267.1">
    <property type="nucleotide sequence ID" value="XM_007732077.1"/>
</dbReference>
<evidence type="ECO:0000256" key="5">
    <source>
        <dbReference type="ARBA" id="ARBA00023242"/>
    </source>
</evidence>
<keyword evidence="5" id="KW-0539">Nucleus</keyword>
<dbReference type="GeneID" id="19166067"/>
<evidence type="ECO:0000256" key="3">
    <source>
        <dbReference type="ARBA" id="ARBA00023125"/>
    </source>
</evidence>
<keyword evidence="2" id="KW-0805">Transcription regulation</keyword>
<evidence type="ECO:0000313" key="9">
    <source>
        <dbReference type="Proteomes" id="UP000019478"/>
    </source>
</evidence>
<feature type="compositionally biased region" description="Low complexity" evidence="6">
    <location>
        <begin position="60"/>
        <end position="80"/>
    </location>
</feature>
<keyword evidence="4" id="KW-0804">Transcription</keyword>
<dbReference type="PANTHER" id="PTHR37534:SF46">
    <property type="entry name" value="ZN(II)2CYS6 TRANSCRIPTION FACTOR (EUROFUNG)"/>
    <property type="match status" value="1"/>
</dbReference>
<dbReference type="PROSITE" id="PS00463">
    <property type="entry name" value="ZN2_CY6_FUNGAL_1"/>
    <property type="match status" value="1"/>
</dbReference>
<dbReference type="PROSITE" id="PS50048">
    <property type="entry name" value="ZN2_CY6_FUNGAL_2"/>
    <property type="match status" value="1"/>
</dbReference>
<dbReference type="GO" id="GO:0005634">
    <property type="term" value="C:nucleus"/>
    <property type="evidence" value="ECO:0007669"/>
    <property type="project" value="UniProtKB-SubCell"/>
</dbReference>
<reference evidence="8 9" key="1">
    <citation type="submission" date="2013-03" db="EMBL/GenBank/DDBJ databases">
        <title>The Genome Sequence of Capronia epimyces CBS 606.96.</title>
        <authorList>
            <consortium name="The Broad Institute Genomics Platform"/>
            <person name="Cuomo C."/>
            <person name="de Hoog S."/>
            <person name="Gorbushina A."/>
            <person name="Walker B."/>
            <person name="Young S.K."/>
            <person name="Zeng Q."/>
            <person name="Gargeya S."/>
            <person name="Fitzgerald M."/>
            <person name="Haas B."/>
            <person name="Abouelleil A."/>
            <person name="Allen A.W."/>
            <person name="Alvarado L."/>
            <person name="Arachchi H.M."/>
            <person name="Berlin A.M."/>
            <person name="Chapman S.B."/>
            <person name="Gainer-Dewar J."/>
            <person name="Goldberg J."/>
            <person name="Griggs A."/>
            <person name="Gujja S."/>
            <person name="Hansen M."/>
            <person name="Howarth C."/>
            <person name="Imamovic A."/>
            <person name="Ireland A."/>
            <person name="Larimer J."/>
            <person name="McCowan C."/>
            <person name="Murphy C."/>
            <person name="Pearson M."/>
            <person name="Poon T.W."/>
            <person name="Priest M."/>
            <person name="Roberts A."/>
            <person name="Saif S."/>
            <person name="Shea T."/>
            <person name="Sisk P."/>
            <person name="Sykes S."/>
            <person name="Wortman J."/>
            <person name="Nusbaum C."/>
            <person name="Birren B."/>
        </authorList>
    </citation>
    <scope>NUCLEOTIDE SEQUENCE [LARGE SCALE GENOMIC DNA]</scope>
    <source>
        <strain evidence="8 9">CBS 606.96</strain>
    </source>
</reference>
<name>W9YGV3_9EURO</name>
<dbReference type="EMBL" id="AMGY01000002">
    <property type="protein sequence ID" value="EXJ88870.1"/>
    <property type="molecule type" value="Genomic_DNA"/>
</dbReference>
<feature type="region of interest" description="Disordered" evidence="6">
    <location>
        <begin position="60"/>
        <end position="95"/>
    </location>
</feature>
<proteinExistence type="predicted"/>
<dbReference type="Proteomes" id="UP000019478">
    <property type="component" value="Unassembled WGS sequence"/>
</dbReference>
<dbReference type="SUPFAM" id="SSF57701">
    <property type="entry name" value="Zn2/Cys6 DNA-binding domain"/>
    <property type="match status" value="1"/>
</dbReference>
<dbReference type="InterPro" id="IPR021858">
    <property type="entry name" value="Fun_TF"/>
</dbReference>
<evidence type="ECO:0000256" key="6">
    <source>
        <dbReference type="SAM" id="MobiDB-lite"/>
    </source>
</evidence>
<dbReference type="Pfam" id="PF11951">
    <property type="entry name" value="Fungal_trans_2"/>
    <property type="match status" value="1"/>
</dbReference>
<dbReference type="GO" id="GO:0008270">
    <property type="term" value="F:zinc ion binding"/>
    <property type="evidence" value="ECO:0007669"/>
    <property type="project" value="InterPro"/>
</dbReference>
<dbReference type="GO" id="GO:0000981">
    <property type="term" value="F:DNA-binding transcription factor activity, RNA polymerase II-specific"/>
    <property type="evidence" value="ECO:0007669"/>
    <property type="project" value="InterPro"/>
</dbReference>
<evidence type="ECO:0000259" key="7">
    <source>
        <dbReference type="PROSITE" id="PS50048"/>
    </source>
</evidence>
<sequence>MDPSKPSRPKPSRPPARLRTKTGCYKCRERRKKCDERRPICSACERLHIDCVYRTPSTASGLSPPASHSSPAAAAHWQSPESIVASPSDENGNANANANAEAMAMAMVIATPPRPSLLFRPEGLRTERDWNMFQYCSTRYLQLLMAPDATSEFRDVSAVLAAGFEVPWVMHAALAPAALHASHAALIPKEDAIIYTQSALQGLRQAAQSSENQPISNESFLAASLFLGVFEDFYSTLSSQSLTHYRAIARVLEEQAADIPRFELDRLSVFHRTLLDSVLYHFSTRLIFERDIDDICQSFPSQTVAKYIEALDADRKAGRQHASILPVLGKTPPELFLLIYQITWLSRQLPFHHGHNYTLALQCLTELGHLQDTCSIFNSNDAVASQFDHDTRARNSTVAGKLYFLATRIFIGKVLDPGGVYSGSPEIQKLVEEGLELLRVFDGSAPCGQFICWPILVLGCAACPIAAAETKLKLPRAPDQTLRLEMRVLIQSQLVQIWKISYSGYVRRTASALEKIWKLPKLLAKVPGGRRSRDPEVEYDGLMALMSKTGVGTALPFQEDG</sequence>
<dbReference type="OrthoDB" id="4937900at2759"/>
<evidence type="ECO:0000256" key="1">
    <source>
        <dbReference type="ARBA" id="ARBA00004123"/>
    </source>
</evidence>
<evidence type="ECO:0000313" key="8">
    <source>
        <dbReference type="EMBL" id="EXJ88870.1"/>
    </source>
</evidence>
<dbReference type="eggNOG" id="ENOG502QWIS">
    <property type="taxonomic scope" value="Eukaryota"/>
</dbReference>
<accession>W9YGV3</accession>
<evidence type="ECO:0000256" key="2">
    <source>
        <dbReference type="ARBA" id="ARBA00023015"/>
    </source>
</evidence>